<dbReference type="PANTHER" id="PTHR15398">
    <property type="entry name" value="BROMODOMAIN-CONTAINING PROTEIN 8"/>
    <property type="match status" value="1"/>
</dbReference>
<feature type="compositionally biased region" description="Basic and acidic residues" evidence="3">
    <location>
        <begin position="154"/>
        <end position="170"/>
    </location>
</feature>
<sequence>MPPPSAYTPFESLLFFQSLAAFDSRPASFASISDTLRNNSFIRQNADFNPERLTPEALEELYTTLVRDGLNPDGTLNYGHNGQAENPVASNPKKRKITSPRPEGVVDGAAIPLSNEEKRFCEIRDEIERLQKEAQEAPAPAGAQAPTPNIPLTKQEHGPKPTDIDAKHVEPTQQPTPGISKLPVEQTVASGTTVGKPLAEQPQVQLNVPQPPAETTGSNVEQVHKPAPQPINQPQNPALQQPQPAPQVAAGQPSHPSMVNGKAPSAPQHVPPSGEQVNVPAVPQVPPPSTASRPETGATPAAKAPPIQPQQAPSVPIQPQPSVSPVKPASKEIPSANAPVAAQARPQGQPSFQQWALNEPSQTPRTPASANLPAPQTTPAASKRPIQPSHPQQPSKPPAGKPYQPPYTPTVPTTPKPETTPVHPIVQGRGHGATNIAAGASLSEPRNVRRPPIDTHISLTPWKKLPRLSIPDRPRSPDRPRPEDISPISDRAPSPIGLPEAPPEGSGPRRRKRRTAEEKEQNVPAADVDHRANKRAKVEQPAPVRKKRDGSTPSSKSREEGSPTELPQARIKHETTATPASVPEDTEPMAKPASDRKGAATAQPGRRPGRGRPKRKRSVSEAVEPEPAQPEPEPSRPDPNQYVLCARNFPRTSNPIINDVTTHKHASIFTKPLTERDAPGYRDLIYRPQDLKSIKSSISQGSKAVSAASETVSTPAADGESPTPAAGTPSKNTVLMLQKTEDVIPPKAIVNSAQLEKELIRVFANAVMYNPTPQRGFGPSFPMISDSGSRAGTEVPEADEGGIVNDAMEMFDDVEKAVTRWRAAERTSDELANKNVVAIRRGSISDLNPDSTDDNKG</sequence>
<evidence type="ECO:0000256" key="1">
    <source>
        <dbReference type="ARBA" id="ARBA00023117"/>
    </source>
</evidence>
<feature type="compositionally biased region" description="Basic and acidic residues" evidence="3">
    <location>
        <begin position="515"/>
        <end position="531"/>
    </location>
</feature>
<dbReference type="GO" id="GO:0035267">
    <property type="term" value="C:NuA4 histone acetyltransferase complex"/>
    <property type="evidence" value="ECO:0007669"/>
    <property type="project" value="TreeGrafter"/>
</dbReference>
<evidence type="ECO:0000256" key="3">
    <source>
        <dbReference type="SAM" id="MobiDB-lite"/>
    </source>
</evidence>
<feature type="region of interest" description="Disordered" evidence="3">
    <location>
        <begin position="133"/>
        <end position="643"/>
    </location>
</feature>
<dbReference type="InterPro" id="IPR036427">
    <property type="entry name" value="Bromodomain-like_sf"/>
</dbReference>
<feature type="compositionally biased region" description="Basic residues" evidence="3">
    <location>
        <begin position="607"/>
        <end position="617"/>
    </location>
</feature>
<dbReference type="InterPro" id="IPR001487">
    <property type="entry name" value="Bromodomain"/>
</dbReference>
<keyword evidence="6" id="KW-1185">Reference proteome</keyword>
<evidence type="ECO:0000256" key="2">
    <source>
        <dbReference type="PROSITE-ProRule" id="PRU00035"/>
    </source>
</evidence>
<dbReference type="Proteomes" id="UP000266188">
    <property type="component" value="Unassembled WGS sequence"/>
</dbReference>
<dbReference type="GO" id="GO:0006325">
    <property type="term" value="P:chromatin organization"/>
    <property type="evidence" value="ECO:0007669"/>
    <property type="project" value="UniProtKB-ARBA"/>
</dbReference>
<organism evidence="5 6">
    <name type="scientific">Aspergillus sclerotialis</name>
    <dbReference type="NCBI Taxonomy" id="2070753"/>
    <lineage>
        <taxon>Eukaryota</taxon>
        <taxon>Fungi</taxon>
        <taxon>Dikarya</taxon>
        <taxon>Ascomycota</taxon>
        <taxon>Pezizomycotina</taxon>
        <taxon>Eurotiomycetes</taxon>
        <taxon>Eurotiomycetidae</taxon>
        <taxon>Eurotiales</taxon>
        <taxon>Aspergillaceae</taxon>
        <taxon>Aspergillus</taxon>
        <taxon>Aspergillus subgen. Polypaecilum</taxon>
    </lineage>
</organism>
<feature type="region of interest" description="Disordered" evidence="3">
    <location>
        <begin position="78"/>
        <end position="107"/>
    </location>
</feature>
<dbReference type="AlphaFoldDB" id="A0A3A2ZHF8"/>
<proteinExistence type="predicted"/>
<dbReference type="STRING" id="2070753.A0A3A2ZHF8"/>
<name>A0A3A2ZHF8_9EURO</name>
<dbReference type="Gene3D" id="1.20.920.10">
    <property type="entry name" value="Bromodomain-like"/>
    <property type="match status" value="1"/>
</dbReference>
<dbReference type="SUPFAM" id="SSF47370">
    <property type="entry name" value="Bromodomain"/>
    <property type="match status" value="1"/>
</dbReference>
<keyword evidence="1 2" id="KW-0103">Bromodomain</keyword>
<accession>A0A3A2ZHF8</accession>
<dbReference type="Pfam" id="PF00439">
    <property type="entry name" value="Bromodomain"/>
    <property type="match status" value="1"/>
</dbReference>
<feature type="compositionally biased region" description="Basic and acidic residues" evidence="3">
    <location>
        <begin position="470"/>
        <end position="484"/>
    </location>
</feature>
<feature type="compositionally biased region" description="Pro residues" evidence="3">
    <location>
        <begin position="394"/>
        <end position="415"/>
    </location>
</feature>
<feature type="domain" description="Bromo" evidence="4">
    <location>
        <begin position="661"/>
        <end position="777"/>
    </location>
</feature>
<feature type="region of interest" description="Disordered" evidence="3">
    <location>
        <begin position="709"/>
        <end position="730"/>
    </location>
</feature>
<gene>
    <name evidence="5" type="ORF">PHISCL_05702</name>
</gene>
<feature type="compositionally biased region" description="Polar residues" evidence="3">
    <location>
        <begin position="346"/>
        <end position="380"/>
    </location>
</feature>
<evidence type="ECO:0000313" key="6">
    <source>
        <dbReference type="Proteomes" id="UP000266188"/>
    </source>
</evidence>
<feature type="compositionally biased region" description="Low complexity" evidence="3">
    <location>
        <begin position="230"/>
        <end position="253"/>
    </location>
</feature>
<protein>
    <submittedName>
        <fullName evidence="5">Bromodomain protein</fullName>
    </submittedName>
</protein>
<dbReference type="PANTHER" id="PTHR15398:SF4">
    <property type="entry name" value="BROMODOMAIN-CONTAINING PROTEIN 8 ISOFORM X1"/>
    <property type="match status" value="1"/>
</dbReference>
<evidence type="ECO:0000313" key="5">
    <source>
        <dbReference type="EMBL" id="RJE21960.1"/>
    </source>
</evidence>
<dbReference type="OrthoDB" id="21449at2759"/>
<evidence type="ECO:0000259" key="4">
    <source>
        <dbReference type="PROSITE" id="PS50014"/>
    </source>
</evidence>
<feature type="compositionally biased region" description="Low complexity" evidence="3">
    <location>
        <begin position="300"/>
        <end position="328"/>
    </location>
</feature>
<comment type="caution">
    <text evidence="5">The sequence shown here is derived from an EMBL/GenBank/DDBJ whole genome shotgun (WGS) entry which is preliminary data.</text>
</comment>
<dbReference type="PROSITE" id="PS50014">
    <property type="entry name" value="BROMODOMAIN_2"/>
    <property type="match status" value="1"/>
</dbReference>
<dbReference type="EMBL" id="MVGC01000194">
    <property type="protein sequence ID" value="RJE21960.1"/>
    <property type="molecule type" value="Genomic_DNA"/>
</dbReference>
<feature type="compositionally biased region" description="Low complexity" evidence="3">
    <location>
        <begin position="136"/>
        <end position="146"/>
    </location>
</feature>
<reference evidence="6" key="1">
    <citation type="submission" date="2017-02" db="EMBL/GenBank/DDBJ databases">
        <authorList>
            <person name="Tafer H."/>
            <person name="Lopandic K."/>
        </authorList>
    </citation>
    <scope>NUCLEOTIDE SEQUENCE [LARGE SCALE GENOMIC DNA]</scope>
    <source>
        <strain evidence="6">CBS 366.77</strain>
    </source>
</reference>